<evidence type="ECO:0000256" key="2">
    <source>
        <dbReference type="ARBA" id="ARBA00022679"/>
    </source>
</evidence>
<dbReference type="Proteomes" id="UP001597012">
    <property type="component" value="Unassembled WGS sequence"/>
</dbReference>
<feature type="transmembrane region" description="Helical" evidence="3">
    <location>
        <begin position="24"/>
        <end position="42"/>
    </location>
</feature>
<keyword evidence="5" id="KW-1185">Reference proteome</keyword>
<evidence type="ECO:0000313" key="4">
    <source>
        <dbReference type="EMBL" id="MFD0798201.1"/>
    </source>
</evidence>
<dbReference type="RefSeq" id="WP_379934849.1">
    <property type="nucleotide sequence ID" value="NZ_JBHTHY010000008.1"/>
</dbReference>
<keyword evidence="3" id="KW-1133">Transmembrane helix</keyword>
<gene>
    <name evidence="4" type="ORF">ACFQZJ_12075</name>
</gene>
<comment type="caution">
    <text evidence="4">The sequence shown here is derived from an EMBL/GenBank/DDBJ whole genome shotgun (WGS) entry which is preliminary data.</text>
</comment>
<name>A0ABW3B5M8_9FLAO</name>
<dbReference type="Gene3D" id="2.160.10.10">
    <property type="entry name" value="Hexapeptide repeat proteins"/>
    <property type="match status" value="1"/>
</dbReference>
<evidence type="ECO:0000313" key="5">
    <source>
        <dbReference type="Proteomes" id="UP001597012"/>
    </source>
</evidence>
<dbReference type="PANTHER" id="PTHR23416:SF23">
    <property type="entry name" value="ACETYLTRANSFERASE C18B11.09C-RELATED"/>
    <property type="match status" value="1"/>
</dbReference>
<evidence type="ECO:0000256" key="3">
    <source>
        <dbReference type="SAM" id="Phobius"/>
    </source>
</evidence>
<sequence length="185" mass="20660">MNTSRVDYSNYENKLSLKNKMGRLIWNIISLLFFRPFSNPIFRSYRVFVLNLFGAKVHATSLVFSSVRIWAPWNLIMEKHTVLGAYVDCYNPGKVILKSNSIVSQRVFLCSASHNIESSRHNLVVAPIVIESQAWVAAGAYIGMGVTIHEGAVVGATASVFKDVEPWTVVGGNPAKFLKKRVLKD</sequence>
<accession>A0ABW3B5M8</accession>
<keyword evidence="3" id="KW-0472">Membrane</keyword>
<dbReference type="SUPFAM" id="SSF51161">
    <property type="entry name" value="Trimeric LpxA-like enzymes"/>
    <property type="match status" value="1"/>
</dbReference>
<comment type="similarity">
    <text evidence="1">Belongs to the transferase hexapeptide repeat family.</text>
</comment>
<protein>
    <submittedName>
        <fullName evidence="4">Colanic acid biosynthesis acetyltransferase</fullName>
    </submittedName>
</protein>
<dbReference type="EMBL" id="JBHTHY010000008">
    <property type="protein sequence ID" value="MFD0798201.1"/>
    <property type="molecule type" value="Genomic_DNA"/>
</dbReference>
<organism evidence="4 5">
    <name type="scientific">Maribacter chungangensis</name>
    <dbReference type="NCBI Taxonomy" id="1069117"/>
    <lineage>
        <taxon>Bacteria</taxon>
        <taxon>Pseudomonadati</taxon>
        <taxon>Bacteroidota</taxon>
        <taxon>Flavobacteriia</taxon>
        <taxon>Flavobacteriales</taxon>
        <taxon>Flavobacteriaceae</taxon>
        <taxon>Maribacter</taxon>
    </lineage>
</organism>
<dbReference type="InterPro" id="IPR051159">
    <property type="entry name" value="Hexapeptide_acetyltransf"/>
</dbReference>
<reference evidence="5" key="1">
    <citation type="journal article" date="2019" name="Int. J. Syst. Evol. Microbiol.">
        <title>The Global Catalogue of Microorganisms (GCM) 10K type strain sequencing project: providing services to taxonomists for standard genome sequencing and annotation.</title>
        <authorList>
            <consortium name="The Broad Institute Genomics Platform"/>
            <consortium name="The Broad Institute Genome Sequencing Center for Infectious Disease"/>
            <person name="Wu L."/>
            <person name="Ma J."/>
        </authorList>
    </citation>
    <scope>NUCLEOTIDE SEQUENCE [LARGE SCALE GENOMIC DNA]</scope>
    <source>
        <strain evidence="5">CCUG 61948</strain>
    </source>
</reference>
<evidence type="ECO:0000256" key="1">
    <source>
        <dbReference type="ARBA" id="ARBA00007274"/>
    </source>
</evidence>
<keyword evidence="2" id="KW-0808">Transferase</keyword>
<keyword evidence="3" id="KW-0812">Transmembrane</keyword>
<proteinExistence type="inferred from homology"/>
<dbReference type="InterPro" id="IPR011004">
    <property type="entry name" value="Trimer_LpxA-like_sf"/>
</dbReference>
<dbReference type="PANTHER" id="PTHR23416">
    <property type="entry name" value="SIALIC ACID SYNTHASE-RELATED"/>
    <property type="match status" value="1"/>
</dbReference>